<evidence type="ECO:0000313" key="8">
    <source>
        <dbReference type="Proteomes" id="UP000887575"/>
    </source>
</evidence>
<reference evidence="9" key="1">
    <citation type="submission" date="2024-02" db="UniProtKB">
        <authorList>
            <consortium name="WormBaseParasite"/>
        </authorList>
    </citation>
    <scope>IDENTIFICATION</scope>
</reference>
<evidence type="ECO:0000256" key="7">
    <source>
        <dbReference type="SAM" id="MobiDB-lite"/>
    </source>
</evidence>
<organism evidence="8 9">
    <name type="scientific">Mesorhabditis belari</name>
    <dbReference type="NCBI Taxonomy" id="2138241"/>
    <lineage>
        <taxon>Eukaryota</taxon>
        <taxon>Metazoa</taxon>
        <taxon>Ecdysozoa</taxon>
        <taxon>Nematoda</taxon>
        <taxon>Chromadorea</taxon>
        <taxon>Rhabditida</taxon>
        <taxon>Rhabditina</taxon>
        <taxon>Rhabditomorpha</taxon>
        <taxon>Rhabditoidea</taxon>
        <taxon>Rhabditidae</taxon>
        <taxon>Mesorhabditinae</taxon>
        <taxon>Mesorhabditis</taxon>
    </lineage>
</organism>
<feature type="compositionally biased region" description="Low complexity" evidence="7">
    <location>
        <begin position="38"/>
        <end position="57"/>
    </location>
</feature>
<dbReference type="GO" id="GO:0012506">
    <property type="term" value="C:vesicle membrane"/>
    <property type="evidence" value="ECO:0007669"/>
    <property type="project" value="TreeGrafter"/>
</dbReference>
<dbReference type="GO" id="GO:0001786">
    <property type="term" value="F:phosphatidylserine binding"/>
    <property type="evidence" value="ECO:0007669"/>
    <property type="project" value="TreeGrafter"/>
</dbReference>
<dbReference type="SMART" id="SM00335">
    <property type="entry name" value="ANX"/>
    <property type="match status" value="4"/>
</dbReference>
<feature type="compositionally biased region" description="Pro residues" evidence="7">
    <location>
        <begin position="138"/>
        <end position="152"/>
    </location>
</feature>
<dbReference type="GO" id="GO:0005737">
    <property type="term" value="C:cytoplasm"/>
    <property type="evidence" value="ECO:0007669"/>
    <property type="project" value="TreeGrafter"/>
</dbReference>
<dbReference type="InterPro" id="IPR018252">
    <property type="entry name" value="Annexin_repeat_CS"/>
</dbReference>
<dbReference type="GO" id="GO:0005509">
    <property type="term" value="F:calcium ion binding"/>
    <property type="evidence" value="ECO:0007669"/>
    <property type="project" value="InterPro"/>
</dbReference>
<accession>A0AAF3J9S2</accession>
<proteinExistence type="inferred from homology"/>
<feature type="compositionally biased region" description="Low complexity" evidence="7">
    <location>
        <begin position="78"/>
        <end position="99"/>
    </location>
</feature>
<dbReference type="PANTHER" id="PTHR10502">
    <property type="entry name" value="ANNEXIN"/>
    <property type="match status" value="1"/>
</dbReference>
<dbReference type="AlphaFoldDB" id="A0AAF3J9S2"/>
<name>A0AAF3J9S2_9BILA</name>
<feature type="compositionally biased region" description="Gly residues" evidence="7">
    <location>
        <begin position="60"/>
        <end position="77"/>
    </location>
</feature>
<dbReference type="PROSITE" id="PS51897">
    <property type="entry name" value="ANNEXIN_2"/>
    <property type="match status" value="4"/>
</dbReference>
<dbReference type="SUPFAM" id="SSF47874">
    <property type="entry name" value="Annexin"/>
    <property type="match status" value="1"/>
</dbReference>
<evidence type="ECO:0000313" key="9">
    <source>
        <dbReference type="WBParaSite" id="MBELARI_LOCUS5472"/>
    </source>
</evidence>
<dbReference type="PRINTS" id="PR00196">
    <property type="entry name" value="ANNEXIN"/>
</dbReference>
<dbReference type="InterPro" id="IPR037104">
    <property type="entry name" value="Annexin_sf"/>
</dbReference>
<feature type="compositionally biased region" description="Polar residues" evidence="7">
    <location>
        <begin position="153"/>
        <end position="164"/>
    </location>
</feature>
<dbReference type="FunFam" id="1.10.220.10:FF:000004">
    <property type="entry name" value="Annexin"/>
    <property type="match status" value="1"/>
</dbReference>
<dbReference type="GO" id="GO:0005544">
    <property type="term" value="F:calcium-dependent phospholipid binding"/>
    <property type="evidence" value="ECO:0007669"/>
    <property type="project" value="UniProtKB-KW"/>
</dbReference>
<dbReference type="PANTHER" id="PTHR10502:SF102">
    <property type="entry name" value="ANNEXIN B11"/>
    <property type="match status" value="1"/>
</dbReference>
<keyword evidence="5 6" id="KW-0111">Calcium/phospholipid-binding</keyword>
<evidence type="ECO:0000256" key="1">
    <source>
        <dbReference type="ARBA" id="ARBA00007831"/>
    </source>
</evidence>
<evidence type="ECO:0000256" key="6">
    <source>
        <dbReference type="RuleBase" id="RU003540"/>
    </source>
</evidence>
<keyword evidence="2 6" id="KW-0677">Repeat</keyword>
<dbReference type="InterPro" id="IPR018502">
    <property type="entry name" value="Annexin_repeat"/>
</dbReference>
<dbReference type="FunFam" id="1.10.220.10:FF:000002">
    <property type="entry name" value="Annexin"/>
    <property type="match status" value="1"/>
</dbReference>
<evidence type="ECO:0000256" key="4">
    <source>
        <dbReference type="ARBA" id="ARBA00023216"/>
    </source>
</evidence>
<dbReference type="GO" id="GO:0005886">
    <property type="term" value="C:plasma membrane"/>
    <property type="evidence" value="ECO:0007669"/>
    <property type="project" value="TreeGrafter"/>
</dbReference>
<evidence type="ECO:0000256" key="3">
    <source>
        <dbReference type="ARBA" id="ARBA00022837"/>
    </source>
</evidence>
<dbReference type="InterPro" id="IPR001464">
    <property type="entry name" value="Annexin"/>
</dbReference>
<keyword evidence="3 6" id="KW-0106">Calcium</keyword>
<dbReference type="FunFam" id="1.10.220.10:FF:000003">
    <property type="entry name" value="Annexin"/>
    <property type="match status" value="1"/>
</dbReference>
<evidence type="ECO:0000256" key="5">
    <source>
        <dbReference type="ARBA" id="ARBA00023302"/>
    </source>
</evidence>
<evidence type="ECO:0000256" key="2">
    <source>
        <dbReference type="ARBA" id="ARBA00022737"/>
    </source>
</evidence>
<sequence length="558" mass="60164">MPNFGDLLMKGAKTVLDQQLNKRQNPNSASGGGGQNQYGGSSYDQANYNQQNNQQNNMSGFGGGYPQQDGYSGGGGYPQQNPYGYPSQQPPSGAYPAQGGYSGGQGSPYPGQGGPYPGAQNPPYPGGQNSSYAGQNSPYPPSGGFPNQPYPPQSSAYPGQNQGGYPQIGLGGYQEIPSSGGYPSGGAGYNPNIGQPSQSMPSYPAAPTYPSMGSGFNSSGSFHQPPMHPMGTGGGAMFGNPSIRPIGSNANADAETLRKAMKGLGCDNAKVISVLCARTNMQRQEIARAFKVMYGKDLIQELKSELRGDFEDLIIALMTPPAQYDAQQLHRAMAGIGTKESVLIEIMTSRTNAQIFEIRNVYRAMYRSDLEKDLISETSGWFKRLLVSMCAGGRDENNFTDPLRANQDARKLYAAGERRLGTDEACFNSILAAQNYAQLRLVFDEYQKVSNHSIEQAIDAEFSGDIRDGMMALCTVIRNRGAYFAKLLHDSMKGLGTRDNDLIRLVVTRSEIDLGDVRNEFQRLYKTPLENMIKGDCSGSYKDGLIALVHGNQGAQHF</sequence>
<comment type="domain">
    <text evidence="6">A pair of annexin repeats may form one binding site for calcium and phospholipid.</text>
</comment>
<keyword evidence="4 6" id="KW-0041">Annexin</keyword>
<comment type="similarity">
    <text evidence="1 6">Belongs to the annexin family.</text>
</comment>
<feature type="compositionally biased region" description="Gly residues" evidence="7">
    <location>
        <begin position="100"/>
        <end position="116"/>
    </location>
</feature>
<dbReference type="WBParaSite" id="MBELARI_LOCUS5472">
    <property type="protein sequence ID" value="MBELARI_LOCUS5472"/>
    <property type="gene ID" value="MBELARI_LOCUS5472"/>
</dbReference>
<dbReference type="GO" id="GO:0005634">
    <property type="term" value="C:nucleus"/>
    <property type="evidence" value="ECO:0007669"/>
    <property type="project" value="TreeGrafter"/>
</dbReference>
<dbReference type="Pfam" id="PF00191">
    <property type="entry name" value="Annexin"/>
    <property type="match status" value="4"/>
</dbReference>
<dbReference type="Gene3D" id="1.10.220.10">
    <property type="entry name" value="Annexin"/>
    <property type="match status" value="4"/>
</dbReference>
<dbReference type="Proteomes" id="UP000887575">
    <property type="component" value="Unassembled WGS sequence"/>
</dbReference>
<feature type="compositionally biased region" description="Polar residues" evidence="7">
    <location>
        <begin position="16"/>
        <end position="26"/>
    </location>
</feature>
<protein>
    <recommendedName>
        <fullName evidence="6">Annexin</fullName>
    </recommendedName>
</protein>
<dbReference type="PROSITE" id="PS00223">
    <property type="entry name" value="ANNEXIN_1"/>
    <property type="match status" value="2"/>
</dbReference>
<feature type="region of interest" description="Disordered" evidence="7">
    <location>
        <begin position="16"/>
        <end position="206"/>
    </location>
</feature>
<keyword evidence="8" id="KW-1185">Reference proteome</keyword>
<dbReference type="FunFam" id="1.10.220.10:FF:000001">
    <property type="entry name" value="Annexin"/>
    <property type="match status" value="1"/>
</dbReference>